<evidence type="ECO:0000256" key="2">
    <source>
        <dbReference type="ARBA" id="ARBA00009777"/>
    </source>
</evidence>
<keyword evidence="9 10" id="KW-0411">Iron-sulfur</keyword>
<organism evidence="12 13">
    <name type="scientific">Succinivibrio dextrinosolvens DSM 3072</name>
    <dbReference type="NCBI Taxonomy" id="1123324"/>
    <lineage>
        <taxon>Bacteria</taxon>
        <taxon>Pseudomonadati</taxon>
        <taxon>Pseudomonadota</taxon>
        <taxon>Gammaproteobacteria</taxon>
        <taxon>Aeromonadales</taxon>
        <taxon>Succinivibrionaceae</taxon>
        <taxon>Succinivibrio</taxon>
    </lineage>
</organism>
<dbReference type="SFLD" id="SFLDG01066">
    <property type="entry name" value="organic_radical-activating_enz"/>
    <property type="match status" value="1"/>
</dbReference>
<dbReference type="STRING" id="83771.SAMN02910357_00265"/>
<dbReference type="AlphaFoldDB" id="A0A1T4VLP2"/>
<dbReference type="GO" id="GO:0016829">
    <property type="term" value="F:lyase activity"/>
    <property type="evidence" value="ECO:0007669"/>
    <property type="project" value="UniProtKB-KW"/>
</dbReference>
<keyword evidence="5 10" id="KW-0949">S-adenosyl-L-methionine</keyword>
<comment type="function">
    <text evidence="10">Activation of pyruvate formate-lyase under anaerobic conditions by generation of an organic free radical, using S-adenosylmethionine and reduced flavodoxin as cosubstrates to produce 5'-deoxy-adenosine.</text>
</comment>
<feature type="domain" description="Radical SAM core" evidence="11">
    <location>
        <begin position="15"/>
        <end position="241"/>
    </location>
</feature>
<dbReference type="Pfam" id="PF04055">
    <property type="entry name" value="Radical_SAM"/>
    <property type="match status" value="1"/>
</dbReference>
<evidence type="ECO:0000313" key="13">
    <source>
        <dbReference type="Proteomes" id="UP000242432"/>
    </source>
</evidence>
<dbReference type="PANTHER" id="PTHR30352">
    <property type="entry name" value="PYRUVATE FORMATE-LYASE-ACTIVATING ENZYME"/>
    <property type="match status" value="1"/>
</dbReference>
<accession>A0A1T4VLP2</accession>
<evidence type="ECO:0000256" key="1">
    <source>
        <dbReference type="ARBA" id="ARBA00002918"/>
    </source>
</evidence>
<keyword evidence="12" id="KW-0670">Pyruvate</keyword>
<evidence type="ECO:0000256" key="4">
    <source>
        <dbReference type="ARBA" id="ARBA00022526"/>
    </source>
</evidence>
<dbReference type="SFLD" id="SFLDS00029">
    <property type="entry name" value="Radical_SAM"/>
    <property type="match status" value="1"/>
</dbReference>
<dbReference type="InterPro" id="IPR034457">
    <property type="entry name" value="Organic_radical-activating"/>
</dbReference>
<evidence type="ECO:0000313" key="12">
    <source>
        <dbReference type="EMBL" id="SKA65843.1"/>
    </source>
</evidence>
<dbReference type="GO" id="GO:0043365">
    <property type="term" value="F:[formate-C-acetyltransferase]-activating enzyme activity"/>
    <property type="evidence" value="ECO:0007669"/>
    <property type="project" value="UniProtKB-UniRule"/>
</dbReference>
<dbReference type="GO" id="GO:0005737">
    <property type="term" value="C:cytoplasm"/>
    <property type="evidence" value="ECO:0007669"/>
    <property type="project" value="UniProtKB-SubCell"/>
</dbReference>
<keyword evidence="7 10" id="KW-0560">Oxidoreductase</keyword>
<keyword evidence="8 10" id="KW-0408">Iron</keyword>
<dbReference type="InterPro" id="IPR007197">
    <property type="entry name" value="rSAM"/>
</dbReference>
<dbReference type="PIRSF" id="PIRSF000371">
    <property type="entry name" value="PFL_act_enz"/>
    <property type="match status" value="1"/>
</dbReference>
<dbReference type="Gene3D" id="3.20.20.70">
    <property type="entry name" value="Aldolase class I"/>
    <property type="match status" value="1"/>
</dbReference>
<evidence type="ECO:0000256" key="8">
    <source>
        <dbReference type="ARBA" id="ARBA00023004"/>
    </source>
</evidence>
<dbReference type="EMBL" id="FUXX01000031">
    <property type="protein sequence ID" value="SKA65843.1"/>
    <property type="molecule type" value="Genomic_DNA"/>
</dbReference>
<sequence length="245" mass="27781">MVQGYIHSFETFGSVDGPGVRFVIFMQGCPMRCLYCHNPDTWKMKVGDVMDADSIVRKALRYRSYWGKDGGITVSGGEALSQITFVTELFKKFKAEGVHTTLDTSAGPYRDSPEYIELFDELMKYTDLVLLDLKHSDSKEHKKLTGIGNENIIACAKHLNELNKDVWIRHVLLPGITDSEKQLTDLRAIIDKLPNVKKVEILPYHSLGVHKYESLGIEYKLKDLESPSQESINIACKILKAEKRD</sequence>
<dbReference type="InterPro" id="IPR013785">
    <property type="entry name" value="Aldolase_TIM"/>
</dbReference>
<evidence type="ECO:0000256" key="6">
    <source>
        <dbReference type="ARBA" id="ARBA00022723"/>
    </source>
</evidence>
<keyword evidence="4" id="KW-0313">Glucose metabolism</keyword>
<keyword evidence="3 10" id="KW-0004">4Fe-4S</keyword>
<dbReference type="GO" id="GO:0046872">
    <property type="term" value="F:metal ion binding"/>
    <property type="evidence" value="ECO:0007669"/>
    <property type="project" value="UniProtKB-UniRule"/>
</dbReference>
<comment type="subcellular location">
    <subcellularLocation>
        <location evidence="10">Cytoplasm</location>
    </subcellularLocation>
</comment>
<dbReference type="Proteomes" id="UP000242432">
    <property type="component" value="Unassembled WGS sequence"/>
</dbReference>
<dbReference type="PANTHER" id="PTHR30352:SF5">
    <property type="entry name" value="PYRUVATE FORMATE-LYASE 1-ACTIVATING ENZYME"/>
    <property type="match status" value="1"/>
</dbReference>
<dbReference type="GO" id="GO:0006006">
    <property type="term" value="P:glucose metabolic process"/>
    <property type="evidence" value="ECO:0007669"/>
    <property type="project" value="UniProtKB-KW"/>
</dbReference>
<dbReference type="InterPro" id="IPR058240">
    <property type="entry name" value="rSAM_sf"/>
</dbReference>
<dbReference type="GO" id="GO:0051539">
    <property type="term" value="F:4 iron, 4 sulfur cluster binding"/>
    <property type="evidence" value="ECO:0007669"/>
    <property type="project" value="UniProtKB-UniRule"/>
</dbReference>
<comment type="similarity">
    <text evidence="2 10">Belongs to the organic radical-activating enzymes family.</text>
</comment>
<proteinExistence type="inferred from homology"/>
<dbReference type="PROSITE" id="PS01087">
    <property type="entry name" value="RADICAL_ACTIVATING"/>
    <property type="match status" value="1"/>
</dbReference>
<evidence type="ECO:0000256" key="9">
    <source>
        <dbReference type="ARBA" id="ARBA00023014"/>
    </source>
</evidence>
<keyword evidence="4" id="KW-0119">Carbohydrate metabolism</keyword>
<keyword evidence="12" id="KW-0456">Lyase</keyword>
<dbReference type="PROSITE" id="PS51918">
    <property type="entry name" value="RADICAL_SAM"/>
    <property type="match status" value="1"/>
</dbReference>
<comment type="function">
    <text evidence="1">Activation of pyruvate formate-lyase 1 under anaerobic conditions by generation of an organic free radical, using S-adenosylmethionine and reduced flavodoxin as cosubstrates to produce 5'-deoxy-adenosine.</text>
</comment>
<name>A0A1T4VLP2_9GAMM</name>
<dbReference type="CDD" id="cd01335">
    <property type="entry name" value="Radical_SAM"/>
    <property type="match status" value="1"/>
</dbReference>
<comment type="cofactor">
    <cofactor evidence="10">
        <name>[4Fe-4S] cluster</name>
        <dbReference type="ChEBI" id="CHEBI:49883"/>
    </cofactor>
    <text evidence="10">Binds 1 [4Fe-4S] cluster. The cluster is coordinated with 3 cysteines and an exchangeable S-adenosyl-L-methionine.</text>
</comment>
<evidence type="ECO:0000256" key="10">
    <source>
        <dbReference type="RuleBase" id="RU362053"/>
    </source>
</evidence>
<dbReference type="NCBIfam" id="TIGR02493">
    <property type="entry name" value="PFLA"/>
    <property type="match status" value="1"/>
</dbReference>
<gene>
    <name evidence="12" type="ORF">SAMN02745213_01709</name>
</gene>
<evidence type="ECO:0000256" key="7">
    <source>
        <dbReference type="ARBA" id="ARBA00023002"/>
    </source>
</evidence>
<dbReference type="EC" id="1.97.1.4" evidence="10"/>
<evidence type="ECO:0000259" key="11">
    <source>
        <dbReference type="PROSITE" id="PS51918"/>
    </source>
</evidence>
<keyword evidence="10" id="KW-0963">Cytoplasm</keyword>
<reference evidence="13" key="1">
    <citation type="submission" date="2017-02" db="EMBL/GenBank/DDBJ databases">
        <authorList>
            <person name="Varghese N."/>
            <person name="Submissions S."/>
        </authorList>
    </citation>
    <scope>NUCLEOTIDE SEQUENCE [LARGE SCALE GENOMIC DNA]</scope>
    <source>
        <strain evidence="13">DSM 3072</strain>
    </source>
</reference>
<keyword evidence="13" id="KW-1185">Reference proteome</keyword>
<keyword evidence="6 10" id="KW-0479">Metal-binding</keyword>
<dbReference type="InterPro" id="IPR001989">
    <property type="entry name" value="Radical_activat_CS"/>
</dbReference>
<evidence type="ECO:0000256" key="3">
    <source>
        <dbReference type="ARBA" id="ARBA00022485"/>
    </source>
</evidence>
<dbReference type="InterPro" id="IPR012838">
    <property type="entry name" value="PFL1_activating"/>
</dbReference>
<dbReference type="SUPFAM" id="SSF102114">
    <property type="entry name" value="Radical SAM enzymes"/>
    <property type="match status" value="1"/>
</dbReference>
<dbReference type="RefSeq" id="WP_078929096.1">
    <property type="nucleotide sequence ID" value="NZ_FUXX01000031.1"/>
</dbReference>
<evidence type="ECO:0000256" key="5">
    <source>
        <dbReference type="ARBA" id="ARBA00022691"/>
    </source>
</evidence>
<dbReference type="InterPro" id="IPR012839">
    <property type="entry name" value="Organic_radical_activase"/>
</dbReference>
<comment type="catalytic activity">
    <reaction evidence="10">
        <text>glycyl-[formate C-acetyltransferase] + reduced [flavodoxin] + S-adenosyl-L-methionine = glycin-2-yl radical-[formate C-acetyltransferase] + semiquinone [flavodoxin] + 5'-deoxyadenosine + L-methionine + H(+)</text>
        <dbReference type="Rhea" id="RHEA:19225"/>
        <dbReference type="Rhea" id="RHEA-COMP:10622"/>
        <dbReference type="Rhea" id="RHEA-COMP:12190"/>
        <dbReference type="Rhea" id="RHEA-COMP:12191"/>
        <dbReference type="Rhea" id="RHEA-COMP:14480"/>
        <dbReference type="ChEBI" id="CHEBI:15378"/>
        <dbReference type="ChEBI" id="CHEBI:17319"/>
        <dbReference type="ChEBI" id="CHEBI:29947"/>
        <dbReference type="ChEBI" id="CHEBI:32722"/>
        <dbReference type="ChEBI" id="CHEBI:57618"/>
        <dbReference type="ChEBI" id="CHEBI:57844"/>
        <dbReference type="ChEBI" id="CHEBI:59789"/>
        <dbReference type="ChEBI" id="CHEBI:140311"/>
        <dbReference type="EC" id="1.97.1.4"/>
    </reaction>
</comment>
<protein>
    <recommendedName>
        <fullName evidence="10">Pyruvate formate-lyase-activating enzyme</fullName>
        <ecNumber evidence="10">1.97.1.4</ecNumber>
    </recommendedName>
</protein>